<sequence>MSDTNCTLFVGNLSDKVTEEILFELFLQAGPVKTVCIPKDNKTGRQRNFGFITFKHEVSVKYSIELLNGIKLFNLPLNVNVRRNRNGAESPQPSNDERMQTPRDLRSQVMNGQMFHAQMMHQEMPQGSAVYYQQQVVMNSPWSVPQYVHEEQFRVRPNQTPRQHSYHDRRHGREAEDDRYGNGGDHDRRKKSRHGMNRSQSGPSSNRDRDYRKQPYRRR</sequence>
<dbReference type="SUPFAM" id="SSF54928">
    <property type="entry name" value="RNA-binding domain, RBD"/>
    <property type="match status" value="1"/>
</dbReference>
<dbReference type="GO" id="GO:0000381">
    <property type="term" value="P:regulation of alternative mRNA splicing, via spliceosome"/>
    <property type="evidence" value="ECO:0007669"/>
    <property type="project" value="TreeGrafter"/>
</dbReference>
<gene>
    <name evidence="7" type="primary">Rbm7</name>
</gene>
<dbReference type="InterPro" id="IPR000504">
    <property type="entry name" value="RRM_dom"/>
</dbReference>
<accession>A0A6F9DR61</accession>
<dbReference type="InterPro" id="IPR035979">
    <property type="entry name" value="RBD_domain_sf"/>
</dbReference>
<dbReference type="SMART" id="SM00360">
    <property type="entry name" value="RRM"/>
    <property type="match status" value="1"/>
</dbReference>
<dbReference type="EMBL" id="LR789621">
    <property type="protein sequence ID" value="CAB3265483.1"/>
    <property type="molecule type" value="mRNA"/>
</dbReference>
<comment type="subcellular location">
    <subcellularLocation>
        <location evidence="1">Nucleus</location>
        <location evidence="1">Nucleoplasm</location>
    </subcellularLocation>
</comment>
<dbReference type="AlphaFoldDB" id="A0A6F9DR61"/>
<dbReference type="InterPro" id="IPR012677">
    <property type="entry name" value="Nucleotide-bd_a/b_plait_sf"/>
</dbReference>
<evidence type="ECO:0000259" key="6">
    <source>
        <dbReference type="PROSITE" id="PS50102"/>
    </source>
</evidence>
<evidence type="ECO:0000256" key="5">
    <source>
        <dbReference type="SAM" id="MobiDB-lite"/>
    </source>
</evidence>
<evidence type="ECO:0000256" key="3">
    <source>
        <dbReference type="ARBA" id="ARBA00023242"/>
    </source>
</evidence>
<evidence type="ECO:0000256" key="4">
    <source>
        <dbReference type="PROSITE-ProRule" id="PRU00176"/>
    </source>
</evidence>
<reference evidence="7" key="1">
    <citation type="submission" date="2020-04" db="EMBL/GenBank/DDBJ databases">
        <authorList>
            <person name="Neveu A P."/>
        </authorList>
    </citation>
    <scope>NUCLEOTIDE SEQUENCE</scope>
    <source>
        <tissue evidence="7">Whole embryo</tissue>
    </source>
</reference>
<name>A0A6F9DR61_9ASCI</name>
<dbReference type="PANTHER" id="PTHR13798:SF11">
    <property type="entry name" value="RNA-BINDING PROTEIN 7-RELATED"/>
    <property type="match status" value="1"/>
</dbReference>
<dbReference type="PROSITE" id="PS50102">
    <property type="entry name" value="RRM"/>
    <property type="match status" value="1"/>
</dbReference>
<feature type="compositionally biased region" description="Basic and acidic residues" evidence="5">
    <location>
        <begin position="171"/>
        <end position="187"/>
    </location>
</feature>
<dbReference type="InterPro" id="IPR052285">
    <property type="entry name" value="NEXT_complex_subunit"/>
</dbReference>
<evidence type="ECO:0000256" key="1">
    <source>
        <dbReference type="ARBA" id="ARBA00004642"/>
    </source>
</evidence>
<dbReference type="Gene3D" id="3.30.70.330">
    <property type="match status" value="1"/>
</dbReference>
<evidence type="ECO:0000313" key="7">
    <source>
        <dbReference type="EMBL" id="CAB3265483.1"/>
    </source>
</evidence>
<dbReference type="GO" id="GO:0005654">
    <property type="term" value="C:nucleoplasm"/>
    <property type="evidence" value="ECO:0007669"/>
    <property type="project" value="UniProtKB-SubCell"/>
</dbReference>
<protein>
    <submittedName>
        <fullName evidence="7">RNA-binding protein 7-like</fullName>
    </submittedName>
</protein>
<evidence type="ECO:0000256" key="2">
    <source>
        <dbReference type="ARBA" id="ARBA00022884"/>
    </source>
</evidence>
<feature type="region of interest" description="Disordered" evidence="5">
    <location>
        <begin position="153"/>
        <end position="219"/>
    </location>
</feature>
<dbReference type="CDD" id="cd12336">
    <property type="entry name" value="RRM_RBM7_like"/>
    <property type="match status" value="1"/>
</dbReference>
<keyword evidence="3" id="KW-0539">Nucleus</keyword>
<dbReference type="Pfam" id="PF00076">
    <property type="entry name" value="RRM_1"/>
    <property type="match status" value="1"/>
</dbReference>
<dbReference type="GO" id="GO:0003727">
    <property type="term" value="F:single-stranded RNA binding"/>
    <property type="evidence" value="ECO:0007669"/>
    <property type="project" value="TreeGrafter"/>
</dbReference>
<keyword evidence="2 4" id="KW-0694">RNA-binding</keyword>
<dbReference type="PANTHER" id="PTHR13798">
    <property type="entry name" value="RNA BINDING MOTIF RBM PROTEIN -RELATED"/>
    <property type="match status" value="1"/>
</dbReference>
<proteinExistence type="evidence at transcript level"/>
<organism evidence="7">
    <name type="scientific">Phallusia mammillata</name>
    <dbReference type="NCBI Taxonomy" id="59560"/>
    <lineage>
        <taxon>Eukaryota</taxon>
        <taxon>Metazoa</taxon>
        <taxon>Chordata</taxon>
        <taxon>Tunicata</taxon>
        <taxon>Ascidiacea</taxon>
        <taxon>Phlebobranchia</taxon>
        <taxon>Ascidiidae</taxon>
        <taxon>Phallusia</taxon>
    </lineage>
</organism>
<feature type="domain" description="RRM" evidence="6">
    <location>
        <begin position="6"/>
        <end position="84"/>
    </location>
</feature>